<keyword evidence="2" id="KW-1185">Reference proteome</keyword>
<name>A0ABP8RU99_9PSEU</name>
<proteinExistence type="predicted"/>
<dbReference type="EMBL" id="BAABGT010000052">
    <property type="protein sequence ID" value="GAA4549591.1"/>
    <property type="molecule type" value="Genomic_DNA"/>
</dbReference>
<evidence type="ECO:0008006" key="3">
    <source>
        <dbReference type="Google" id="ProtNLM"/>
    </source>
</evidence>
<dbReference type="RefSeq" id="WP_345420021.1">
    <property type="nucleotide sequence ID" value="NZ_BAABGT010000052.1"/>
</dbReference>
<organism evidence="1 2">
    <name type="scientific">Pseudonocardia xishanensis</name>
    <dbReference type="NCBI Taxonomy" id="630995"/>
    <lineage>
        <taxon>Bacteria</taxon>
        <taxon>Bacillati</taxon>
        <taxon>Actinomycetota</taxon>
        <taxon>Actinomycetes</taxon>
        <taxon>Pseudonocardiales</taxon>
        <taxon>Pseudonocardiaceae</taxon>
        <taxon>Pseudonocardia</taxon>
    </lineage>
</organism>
<accession>A0ABP8RU99</accession>
<evidence type="ECO:0000313" key="2">
    <source>
        <dbReference type="Proteomes" id="UP001501598"/>
    </source>
</evidence>
<reference evidence="2" key="1">
    <citation type="journal article" date="2019" name="Int. J. Syst. Evol. Microbiol.">
        <title>The Global Catalogue of Microorganisms (GCM) 10K type strain sequencing project: providing services to taxonomists for standard genome sequencing and annotation.</title>
        <authorList>
            <consortium name="The Broad Institute Genomics Platform"/>
            <consortium name="The Broad Institute Genome Sequencing Center for Infectious Disease"/>
            <person name="Wu L."/>
            <person name="Ma J."/>
        </authorList>
    </citation>
    <scope>NUCLEOTIDE SEQUENCE [LARGE SCALE GENOMIC DNA]</scope>
    <source>
        <strain evidence="2">JCM 17906</strain>
    </source>
</reference>
<protein>
    <recommendedName>
        <fullName evidence="3">TadE-like protein</fullName>
    </recommendedName>
</protein>
<sequence length="127" mass="12822">MTATSERGGAVSVQLALLWSALLVILLAGVQVSLVAISSQLALTAAEDGLRSGRYAAVRTPSASAQAAALQFIQTHADGLISDPSVEAEENAGVLTVRVSGQVTGLLPDLGLTVDRTASAAIERPAG</sequence>
<dbReference type="Proteomes" id="UP001501598">
    <property type="component" value="Unassembled WGS sequence"/>
</dbReference>
<evidence type="ECO:0000313" key="1">
    <source>
        <dbReference type="EMBL" id="GAA4549591.1"/>
    </source>
</evidence>
<gene>
    <name evidence="1" type="ORF">GCM10023175_37920</name>
</gene>
<comment type="caution">
    <text evidence="1">The sequence shown here is derived from an EMBL/GenBank/DDBJ whole genome shotgun (WGS) entry which is preliminary data.</text>
</comment>